<feature type="transmembrane region" description="Helical" evidence="1">
    <location>
        <begin position="7"/>
        <end position="26"/>
    </location>
</feature>
<evidence type="ECO:0000256" key="1">
    <source>
        <dbReference type="SAM" id="Phobius"/>
    </source>
</evidence>
<dbReference type="EMBL" id="FJUY01000003">
    <property type="protein sequence ID" value="CZT16834.1"/>
    <property type="molecule type" value="Genomic_DNA"/>
</dbReference>
<keyword evidence="1" id="KW-1133">Transmembrane helix</keyword>
<feature type="transmembrane region" description="Helical" evidence="1">
    <location>
        <begin position="32"/>
        <end position="51"/>
    </location>
</feature>
<dbReference type="RefSeq" id="XP_023623727.1">
    <property type="nucleotide sequence ID" value="XM_023767959.1"/>
</dbReference>
<keyword evidence="3" id="KW-1185">Reference proteome</keyword>
<evidence type="ECO:0000313" key="3">
    <source>
        <dbReference type="Proteomes" id="UP000225277"/>
    </source>
</evidence>
<gene>
    <name evidence="2" type="ORF">RCC_02668</name>
</gene>
<organism evidence="2 3">
    <name type="scientific">Ramularia collo-cygni</name>
    <dbReference type="NCBI Taxonomy" id="112498"/>
    <lineage>
        <taxon>Eukaryota</taxon>
        <taxon>Fungi</taxon>
        <taxon>Dikarya</taxon>
        <taxon>Ascomycota</taxon>
        <taxon>Pezizomycotina</taxon>
        <taxon>Dothideomycetes</taxon>
        <taxon>Dothideomycetidae</taxon>
        <taxon>Mycosphaerellales</taxon>
        <taxon>Mycosphaerellaceae</taxon>
        <taxon>Ramularia</taxon>
    </lineage>
</organism>
<protein>
    <submittedName>
        <fullName evidence="2">Uncharacterized protein</fullName>
    </submittedName>
</protein>
<accession>A0A2D3V2X1</accession>
<keyword evidence="1" id="KW-0472">Membrane</keyword>
<proteinExistence type="predicted"/>
<keyword evidence="1" id="KW-0812">Transmembrane</keyword>
<dbReference type="OrthoDB" id="5230947at2759"/>
<name>A0A2D3V2X1_9PEZI</name>
<dbReference type="AlphaFoldDB" id="A0A2D3V2X1"/>
<sequence length="64" mass="6475">MGAVASCFNTLVNAITSCFMAVVNAIVSVVKIIAGGIVSLFSALVSCLTCGKAGKRSKARTSHV</sequence>
<dbReference type="Proteomes" id="UP000225277">
    <property type="component" value="Unassembled WGS sequence"/>
</dbReference>
<dbReference type="GeneID" id="35597882"/>
<evidence type="ECO:0000313" key="2">
    <source>
        <dbReference type="EMBL" id="CZT16834.1"/>
    </source>
</evidence>
<reference evidence="2 3" key="1">
    <citation type="submission" date="2016-03" db="EMBL/GenBank/DDBJ databases">
        <authorList>
            <person name="Ploux O."/>
        </authorList>
    </citation>
    <scope>NUCLEOTIDE SEQUENCE [LARGE SCALE GENOMIC DNA]</scope>
    <source>
        <strain evidence="2 3">URUG2</strain>
    </source>
</reference>